<dbReference type="PANTHER" id="PTHR37984">
    <property type="entry name" value="PROTEIN CBG26694"/>
    <property type="match status" value="1"/>
</dbReference>
<dbReference type="EMBL" id="UZAI01004844">
    <property type="protein sequence ID" value="VDO88045.1"/>
    <property type="molecule type" value="Genomic_DNA"/>
</dbReference>
<dbReference type="FunFam" id="3.10.20.370:FF:000001">
    <property type="entry name" value="Retrovirus-related Pol polyprotein from transposon 17.6-like protein"/>
    <property type="match status" value="1"/>
</dbReference>
<dbReference type="Proteomes" id="UP000277204">
    <property type="component" value="Unassembled WGS sequence"/>
</dbReference>
<evidence type="ECO:0000256" key="3">
    <source>
        <dbReference type="ARBA" id="ARBA00022722"/>
    </source>
</evidence>
<dbReference type="GO" id="GO:0004190">
    <property type="term" value="F:aspartic-type endopeptidase activity"/>
    <property type="evidence" value="ECO:0007669"/>
    <property type="project" value="InterPro"/>
</dbReference>
<dbReference type="SUPFAM" id="SSF56672">
    <property type="entry name" value="DNA/RNA polymerases"/>
    <property type="match status" value="1"/>
</dbReference>
<dbReference type="AlphaFoldDB" id="A0A183M1D7"/>
<keyword evidence="6" id="KW-0695">RNA-directed DNA polymerase</keyword>
<dbReference type="InterPro" id="IPR041373">
    <property type="entry name" value="RT_RNaseH"/>
</dbReference>
<dbReference type="CDD" id="cd09274">
    <property type="entry name" value="RNase_HI_RT_Ty3"/>
    <property type="match status" value="1"/>
</dbReference>
<keyword evidence="2" id="KW-0548">Nucleotidyltransferase</keyword>
<dbReference type="Gene3D" id="3.10.20.370">
    <property type="match status" value="1"/>
</dbReference>
<dbReference type="GO" id="GO:0006508">
    <property type="term" value="P:proteolysis"/>
    <property type="evidence" value="ECO:0007669"/>
    <property type="project" value="InterPro"/>
</dbReference>
<dbReference type="InterPro" id="IPR050951">
    <property type="entry name" value="Retrovirus_Pol_polyprotein"/>
</dbReference>
<evidence type="ECO:0000313" key="7">
    <source>
        <dbReference type="EMBL" id="VDO88045.1"/>
    </source>
</evidence>
<evidence type="ECO:0000256" key="6">
    <source>
        <dbReference type="ARBA" id="ARBA00022918"/>
    </source>
</evidence>
<dbReference type="Gene3D" id="2.40.70.10">
    <property type="entry name" value="Acid Proteases"/>
    <property type="match status" value="1"/>
</dbReference>
<evidence type="ECO:0000313" key="8">
    <source>
        <dbReference type="Proteomes" id="UP000277204"/>
    </source>
</evidence>
<gene>
    <name evidence="7" type="ORF">SMRZ_LOCUS9862</name>
</gene>
<keyword evidence="4" id="KW-0255">Endonuclease</keyword>
<evidence type="ECO:0000256" key="4">
    <source>
        <dbReference type="ARBA" id="ARBA00022759"/>
    </source>
</evidence>
<keyword evidence="5" id="KW-0378">Hydrolase</keyword>
<keyword evidence="8" id="KW-1185">Reference proteome</keyword>
<dbReference type="InterPro" id="IPR021109">
    <property type="entry name" value="Peptidase_aspartic_dom_sf"/>
</dbReference>
<evidence type="ECO:0000256" key="1">
    <source>
        <dbReference type="ARBA" id="ARBA00022679"/>
    </source>
</evidence>
<dbReference type="SUPFAM" id="SSF50630">
    <property type="entry name" value="Acid proteases"/>
    <property type="match status" value="1"/>
</dbReference>
<dbReference type="InterPro" id="IPR043502">
    <property type="entry name" value="DNA/RNA_pol_sf"/>
</dbReference>
<evidence type="ECO:0000256" key="5">
    <source>
        <dbReference type="ARBA" id="ARBA00022801"/>
    </source>
</evidence>
<accession>A0A183M1D7</accession>
<dbReference type="GO" id="GO:0003964">
    <property type="term" value="F:RNA-directed DNA polymerase activity"/>
    <property type="evidence" value="ECO:0007669"/>
    <property type="project" value="UniProtKB-KW"/>
</dbReference>
<dbReference type="Pfam" id="PF17917">
    <property type="entry name" value="RT_RNaseH"/>
    <property type="match status" value="1"/>
</dbReference>
<proteinExistence type="predicted"/>
<name>A0A183M1D7_9TREM</name>
<sequence>MEVSMSKHDEQYDEPPFIPGKLTVNTTPLQSTEINILLDTGASVSLIKEDLLQKLNHSTQRKQCSFTLITASGEPLKACSKIGLELTIDKKPFQHEFWVCPTLTWDMILGVDFMLKYQSCLAAPPTLAFLATSARAGEFILDTDASSSAIGADLSQIALDGQERVIAYASRRLDKGETRYSTTRRETLALVKILQHFRHYLLGRPFRVRTDYRALQWLRSFREPEGQVARWQERLQEFDFTCEYRPGGRYTNAGTLSRIPYSPDTISAVISTATEIDWPSL</sequence>
<dbReference type="InterPro" id="IPR001969">
    <property type="entry name" value="Aspartic_peptidase_AS"/>
</dbReference>
<keyword evidence="1" id="KW-0808">Transferase</keyword>
<dbReference type="PANTHER" id="PTHR37984:SF5">
    <property type="entry name" value="PROTEIN NYNRIN-LIKE"/>
    <property type="match status" value="1"/>
</dbReference>
<dbReference type="PROSITE" id="PS00141">
    <property type="entry name" value="ASP_PROTEASE"/>
    <property type="match status" value="1"/>
</dbReference>
<reference evidence="7 8" key="1">
    <citation type="submission" date="2018-11" db="EMBL/GenBank/DDBJ databases">
        <authorList>
            <consortium name="Pathogen Informatics"/>
        </authorList>
    </citation>
    <scope>NUCLEOTIDE SEQUENCE [LARGE SCALE GENOMIC DNA]</scope>
    <source>
        <strain evidence="7 8">Zambia</strain>
    </source>
</reference>
<protein>
    <submittedName>
        <fullName evidence="7">Uncharacterized protein</fullName>
    </submittedName>
</protein>
<dbReference type="Pfam" id="PF13975">
    <property type="entry name" value="gag-asp_proteas"/>
    <property type="match status" value="1"/>
</dbReference>
<evidence type="ECO:0000256" key="2">
    <source>
        <dbReference type="ARBA" id="ARBA00022695"/>
    </source>
</evidence>
<dbReference type="GO" id="GO:0004519">
    <property type="term" value="F:endonuclease activity"/>
    <property type="evidence" value="ECO:0007669"/>
    <property type="project" value="UniProtKB-KW"/>
</dbReference>
<dbReference type="CDD" id="cd00303">
    <property type="entry name" value="retropepsin_like"/>
    <property type="match status" value="1"/>
</dbReference>
<organism evidence="7 8">
    <name type="scientific">Schistosoma margrebowiei</name>
    <dbReference type="NCBI Taxonomy" id="48269"/>
    <lineage>
        <taxon>Eukaryota</taxon>
        <taxon>Metazoa</taxon>
        <taxon>Spiralia</taxon>
        <taxon>Lophotrochozoa</taxon>
        <taxon>Platyhelminthes</taxon>
        <taxon>Trematoda</taxon>
        <taxon>Digenea</taxon>
        <taxon>Strigeidida</taxon>
        <taxon>Schistosomatoidea</taxon>
        <taxon>Schistosomatidae</taxon>
        <taxon>Schistosoma</taxon>
    </lineage>
</organism>
<keyword evidence="3" id="KW-0540">Nuclease</keyword>
<dbReference type="STRING" id="48269.A0A183M1D7"/>